<keyword evidence="2" id="KW-1185">Reference proteome</keyword>
<proteinExistence type="predicted"/>
<organism evidence="1 2">
    <name type="scientific">Piloderma croceum (strain F 1598)</name>
    <dbReference type="NCBI Taxonomy" id="765440"/>
    <lineage>
        <taxon>Eukaryota</taxon>
        <taxon>Fungi</taxon>
        <taxon>Dikarya</taxon>
        <taxon>Basidiomycota</taxon>
        <taxon>Agaricomycotina</taxon>
        <taxon>Agaricomycetes</taxon>
        <taxon>Agaricomycetidae</taxon>
        <taxon>Atheliales</taxon>
        <taxon>Atheliaceae</taxon>
        <taxon>Piloderma</taxon>
    </lineage>
</organism>
<reference evidence="1 2" key="1">
    <citation type="submission" date="2014-04" db="EMBL/GenBank/DDBJ databases">
        <authorList>
            <consortium name="DOE Joint Genome Institute"/>
            <person name="Kuo A."/>
            <person name="Tarkka M."/>
            <person name="Buscot F."/>
            <person name="Kohler A."/>
            <person name="Nagy L.G."/>
            <person name="Floudas D."/>
            <person name="Copeland A."/>
            <person name="Barry K.W."/>
            <person name="Cichocki N."/>
            <person name="Veneault-Fourrey C."/>
            <person name="LaButti K."/>
            <person name="Lindquist E.A."/>
            <person name="Lipzen A."/>
            <person name="Lundell T."/>
            <person name="Morin E."/>
            <person name="Murat C."/>
            <person name="Sun H."/>
            <person name="Tunlid A."/>
            <person name="Henrissat B."/>
            <person name="Grigoriev I.V."/>
            <person name="Hibbett D.S."/>
            <person name="Martin F."/>
            <person name="Nordberg H.P."/>
            <person name="Cantor M.N."/>
            <person name="Hua S.X."/>
        </authorList>
    </citation>
    <scope>NUCLEOTIDE SEQUENCE [LARGE SCALE GENOMIC DNA]</scope>
    <source>
        <strain evidence="1 2">F 1598</strain>
    </source>
</reference>
<dbReference type="EMBL" id="KN832983">
    <property type="protein sequence ID" value="KIM86040.1"/>
    <property type="molecule type" value="Genomic_DNA"/>
</dbReference>
<protein>
    <submittedName>
        <fullName evidence="1">Uncharacterized protein</fullName>
    </submittedName>
</protein>
<gene>
    <name evidence="1" type="ORF">PILCRDRAFT_5113</name>
</gene>
<dbReference type="AlphaFoldDB" id="A0A0C3FPF3"/>
<sequence length="52" mass="5546">MPPHQLTAFIKYLTDGSGNNDALGDTLVSLNSDTDIEDLYTQASVADPSHPV</sequence>
<dbReference type="Proteomes" id="UP000054166">
    <property type="component" value="Unassembled WGS sequence"/>
</dbReference>
<dbReference type="HOGENOM" id="CLU_3088029_0_0_1"/>
<name>A0A0C3FPF3_PILCF</name>
<evidence type="ECO:0000313" key="2">
    <source>
        <dbReference type="Proteomes" id="UP000054166"/>
    </source>
</evidence>
<accession>A0A0C3FPF3</accession>
<dbReference type="InParanoid" id="A0A0C3FPF3"/>
<evidence type="ECO:0000313" key="1">
    <source>
        <dbReference type="EMBL" id="KIM86040.1"/>
    </source>
</evidence>
<reference evidence="2" key="2">
    <citation type="submission" date="2015-01" db="EMBL/GenBank/DDBJ databases">
        <title>Evolutionary Origins and Diversification of the Mycorrhizal Mutualists.</title>
        <authorList>
            <consortium name="DOE Joint Genome Institute"/>
            <consortium name="Mycorrhizal Genomics Consortium"/>
            <person name="Kohler A."/>
            <person name="Kuo A."/>
            <person name="Nagy L.G."/>
            <person name="Floudas D."/>
            <person name="Copeland A."/>
            <person name="Barry K.W."/>
            <person name="Cichocki N."/>
            <person name="Veneault-Fourrey C."/>
            <person name="LaButti K."/>
            <person name="Lindquist E.A."/>
            <person name="Lipzen A."/>
            <person name="Lundell T."/>
            <person name="Morin E."/>
            <person name="Murat C."/>
            <person name="Riley R."/>
            <person name="Ohm R."/>
            <person name="Sun H."/>
            <person name="Tunlid A."/>
            <person name="Henrissat B."/>
            <person name="Grigoriev I.V."/>
            <person name="Hibbett D.S."/>
            <person name="Martin F."/>
        </authorList>
    </citation>
    <scope>NUCLEOTIDE SEQUENCE [LARGE SCALE GENOMIC DNA]</scope>
    <source>
        <strain evidence="2">F 1598</strain>
    </source>
</reference>